<keyword evidence="4 6" id="KW-0677">Repeat</keyword>
<feature type="region of interest" description="Disordered" evidence="8">
    <location>
        <begin position="260"/>
        <end position="338"/>
    </location>
</feature>
<accession>A0A250XNI3</accession>
<feature type="compositionally biased region" description="Basic and acidic residues" evidence="8">
    <location>
        <begin position="282"/>
        <end position="293"/>
    </location>
</feature>
<dbReference type="Pfam" id="PF00400">
    <property type="entry name" value="WD40"/>
    <property type="match status" value="3"/>
</dbReference>
<feature type="compositionally biased region" description="Acidic residues" evidence="8">
    <location>
        <begin position="294"/>
        <end position="307"/>
    </location>
</feature>
<dbReference type="InterPro" id="IPR019775">
    <property type="entry name" value="WD40_repeat_CS"/>
</dbReference>
<organism evidence="9 10">
    <name type="scientific">Chlamydomonas eustigma</name>
    <dbReference type="NCBI Taxonomy" id="1157962"/>
    <lineage>
        <taxon>Eukaryota</taxon>
        <taxon>Viridiplantae</taxon>
        <taxon>Chlorophyta</taxon>
        <taxon>core chlorophytes</taxon>
        <taxon>Chlorophyceae</taxon>
        <taxon>CS clade</taxon>
        <taxon>Chlamydomonadales</taxon>
        <taxon>Chlamydomonadaceae</taxon>
        <taxon>Chlamydomonas</taxon>
    </lineage>
</organism>
<keyword evidence="3 6" id="KW-0819">tRNA processing</keyword>
<dbReference type="SUPFAM" id="SSF50969">
    <property type="entry name" value="YVTN repeat-like/Quinoprotein amine dehydrogenase"/>
    <property type="match status" value="1"/>
</dbReference>
<dbReference type="OrthoDB" id="339900at2759"/>
<dbReference type="EMBL" id="BEGY01000129">
    <property type="protein sequence ID" value="GAX84576.1"/>
    <property type="molecule type" value="Genomic_DNA"/>
</dbReference>
<proteinExistence type="inferred from homology"/>
<dbReference type="PANTHER" id="PTHR16288">
    <property type="entry name" value="WD40 REPEAT PROTEIN 4"/>
    <property type="match status" value="1"/>
</dbReference>
<feature type="repeat" description="WD" evidence="7">
    <location>
        <begin position="234"/>
        <end position="256"/>
    </location>
</feature>
<keyword evidence="5 6" id="KW-0539">Nucleus</keyword>
<evidence type="ECO:0000256" key="5">
    <source>
        <dbReference type="ARBA" id="ARBA00023242"/>
    </source>
</evidence>
<evidence type="ECO:0000256" key="8">
    <source>
        <dbReference type="SAM" id="MobiDB-lite"/>
    </source>
</evidence>
<comment type="function">
    <text evidence="6">Required for the formation of N(7)-methylguanine at position 46 (m7G46) in tRNA. In the complex, it is required to stabilize and induce conformational changes of the catalytic subunit.</text>
</comment>
<dbReference type="GO" id="GO:0005634">
    <property type="term" value="C:nucleus"/>
    <property type="evidence" value="ECO:0007669"/>
    <property type="project" value="UniProtKB-SubCell"/>
</dbReference>
<dbReference type="Gene3D" id="2.130.10.10">
    <property type="entry name" value="YVTN repeat-like/Quinoprotein amine dehydrogenase"/>
    <property type="match status" value="2"/>
</dbReference>
<evidence type="ECO:0000256" key="3">
    <source>
        <dbReference type="ARBA" id="ARBA00022694"/>
    </source>
</evidence>
<evidence type="ECO:0000256" key="7">
    <source>
        <dbReference type="PROSITE-ProRule" id="PRU00221"/>
    </source>
</evidence>
<dbReference type="GO" id="GO:0005829">
    <property type="term" value="C:cytosol"/>
    <property type="evidence" value="ECO:0007669"/>
    <property type="project" value="TreeGrafter"/>
</dbReference>
<evidence type="ECO:0000313" key="9">
    <source>
        <dbReference type="EMBL" id="GAX84576.1"/>
    </source>
</evidence>
<comment type="subcellular location">
    <subcellularLocation>
        <location evidence="1 6">Nucleus</location>
    </subcellularLocation>
</comment>
<dbReference type="InterPro" id="IPR028884">
    <property type="entry name" value="Trm82"/>
</dbReference>
<sequence>MGRRRRTKRHDKFMPLEGRSHHHEPDSLVRLIVSHPTLPNLIAVAIGPTVRISDCSAQTGEVTYLPKVGSSDNSATASVRILQFSLEGTLLLTGSDDRMIALWDTITWKCLANWLSPKKASAGTFTRDSKYILWGDKFGDILIGDCASRNDLTQPQHPALLFGHLCSVVSSISVSPDNRFVITCDKDRKVRVSILPERPLLGCVEIQTYCLGHTYFVSSCAWVSAEEAGGMARLVTGSGDGTVRLWDVETGKLLDTCVVSEPEAEEPSLEPSEVVSNLSGDKMVEEQGGKPQDEDIEEDKGEGVQDEADGRSDAEKPENDEEEDVEEEEEDRVAIGPKCPPVTCVASSRDGCTIATLVEGEDEVLIIKLNTSASFLTIAQRLKYPGVRFPSHALFDCQDRLWVVGGPPLDTSKSAHIGVAAASAGGQSFVSCTSEVVPPSAAAALEQRQENEEKQLEAGALVPAYTKQLMIYRKRWFTPELHDLAKKSRRDYRESERLRKLVEAGAKES</sequence>
<dbReference type="PROSITE" id="PS50082">
    <property type="entry name" value="WD_REPEATS_2"/>
    <property type="match status" value="2"/>
</dbReference>
<dbReference type="GO" id="GO:0106004">
    <property type="term" value="P:tRNA (guanine-N7)-methylation"/>
    <property type="evidence" value="ECO:0007669"/>
    <property type="project" value="UniProtKB-UniRule"/>
</dbReference>
<comment type="caution">
    <text evidence="9">The sequence shown here is derived from an EMBL/GenBank/DDBJ whole genome shotgun (WGS) entry which is preliminary data.</text>
</comment>
<comment type="pathway">
    <text evidence="6">tRNA modification; N(7)-methylguanine-tRNA biosynthesis.</text>
</comment>
<dbReference type="InterPro" id="IPR015943">
    <property type="entry name" value="WD40/YVTN_repeat-like_dom_sf"/>
</dbReference>
<evidence type="ECO:0000256" key="1">
    <source>
        <dbReference type="ARBA" id="ARBA00004123"/>
    </source>
</evidence>
<dbReference type="PROSITE" id="PS50294">
    <property type="entry name" value="WD_REPEATS_REGION"/>
    <property type="match status" value="2"/>
</dbReference>
<name>A0A250XNI3_9CHLO</name>
<keyword evidence="2 6" id="KW-0853">WD repeat</keyword>
<gene>
    <name evidence="9" type="ORF">CEUSTIGMA_g11997.t1</name>
</gene>
<dbReference type="InterPro" id="IPR011044">
    <property type="entry name" value="Quino_amine_DH_bsu"/>
</dbReference>
<evidence type="ECO:0000313" key="10">
    <source>
        <dbReference type="Proteomes" id="UP000232323"/>
    </source>
</evidence>
<feature type="compositionally biased region" description="Basic residues" evidence="8">
    <location>
        <begin position="1"/>
        <end position="11"/>
    </location>
</feature>
<dbReference type="GO" id="GO:0043527">
    <property type="term" value="C:tRNA methyltransferase complex"/>
    <property type="evidence" value="ECO:0007669"/>
    <property type="project" value="TreeGrafter"/>
</dbReference>
<protein>
    <recommendedName>
        <fullName evidence="6">tRNA (guanine-N(7)-)-methyltransferase non-catalytic subunit</fullName>
    </recommendedName>
    <alternativeName>
        <fullName evidence="6">WD repeat-containing protein 4 homolog</fullName>
    </alternativeName>
</protein>
<dbReference type="PANTHER" id="PTHR16288:SF0">
    <property type="entry name" value="TRNA (GUANINE-N(7)-)-METHYLTRANSFERASE NON-CATALYTIC SUBUNIT WDR4"/>
    <property type="match status" value="1"/>
</dbReference>
<feature type="compositionally biased region" description="Basic and acidic residues" evidence="8">
    <location>
        <begin position="308"/>
        <end position="317"/>
    </location>
</feature>
<dbReference type="Proteomes" id="UP000232323">
    <property type="component" value="Unassembled WGS sequence"/>
</dbReference>
<comment type="subunit">
    <text evidence="6">Forms a heterodimer with the catalytic subunit.</text>
</comment>
<keyword evidence="10" id="KW-1185">Reference proteome</keyword>
<dbReference type="SUPFAM" id="SSF50978">
    <property type="entry name" value="WD40 repeat-like"/>
    <property type="match status" value="1"/>
</dbReference>
<reference evidence="9 10" key="1">
    <citation type="submission" date="2017-08" db="EMBL/GenBank/DDBJ databases">
        <title>Acidophilic green algal genome provides insights into adaptation to an acidic environment.</title>
        <authorList>
            <person name="Hirooka S."/>
            <person name="Hirose Y."/>
            <person name="Kanesaki Y."/>
            <person name="Higuchi S."/>
            <person name="Fujiwara T."/>
            <person name="Onuma R."/>
            <person name="Era A."/>
            <person name="Ohbayashi R."/>
            <person name="Uzuka A."/>
            <person name="Nozaki H."/>
            <person name="Yoshikawa H."/>
            <person name="Miyagishima S.Y."/>
        </authorList>
    </citation>
    <scope>NUCLEOTIDE SEQUENCE [LARGE SCALE GENOMIC DNA]</scope>
    <source>
        <strain evidence="9 10">NIES-2499</strain>
    </source>
</reference>
<dbReference type="InterPro" id="IPR036322">
    <property type="entry name" value="WD40_repeat_dom_sf"/>
</dbReference>
<evidence type="ECO:0000256" key="6">
    <source>
        <dbReference type="HAMAP-Rule" id="MF_03056"/>
    </source>
</evidence>
<dbReference type="AlphaFoldDB" id="A0A250XNI3"/>
<evidence type="ECO:0000256" key="2">
    <source>
        <dbReference type="ARBA" id="ARBA00022574"/>
    </source>
</evidence>
<dbReference type="PROSITE" id="PS00678">
    <property type="entry name" value="WD_REPEATS_1"/>
    <property type="match status" value="1"/>
</dbReference>
<feature type="repeat" description="WD" evidence="7">
    <location>
        <begin position="72"/>
        <end position="104"/>
    </location>
</feature>
<dbReference type="SMART" id="SM00320">
    <property type="entry name" value="WD40"/>
    <property type="match status" value="3"/>
</dbReference>
<evidence type="ECO:0000256" key="4">
    <source>
        <dbReference type="ARBA" id="ARBA00022737"/>
    </source>
</evidence>
<dbReference type="STRING" id="1157962.A0A250XNI3"/>
<dbReference type="UniPathway" id="UPA00989"/>
<dbReference type="HAMAP" id="MF_03056">
    <property type="entry name" value="TRM82"/>
    <property type="match status" value="1"/>
</dbReference>
<dbReference type="InterPro" id="IPR001680">
    <property type="entry name" value="WD40_rpt"/>
</dbReference>
<comment type="similarity">
    <text evidence="6">Belongs to the WD repeat TRM82 family.</text>
</comment>
<feature type="region of interest" description="Disordered" evidence="8">
    <location>
        <begin position="1"/>
        <end position="21"/>
    </location>
</feature>
<feature type="compositionally biased region" description="Acidic residues" evidence="8">
    <location>
        <begin position="318"/>
        <end position="331"/>
    </location>
</feature>